<evidence type="ECO:0000259" key="5">
    <source>
        <dbReference type="PROSITE" id="PS01124"/>
    </source>
</evidence>
<dbReference type="Pfam" id="PF12833">
    <property type="entry name" value="HTH_18"/>
    <property type="match status" value="1"/>
</dbReference>
<dbReference type="Gene3D" id="1.10.10.60">
    <property type="entry name" value="Homeodomain-like"/>
    <property type="match status" value="1"/>
</dbReference>
<dbReference type="AlphaFoldDB" id="A0A3S9XFB0"/>
<protein>
    <submittedName>
        <fullName evidence="6">HTH-type transcriptional regulator EutR</fullName>
    </submittedName>
</protein>
<dbReference type="PANTHER" id="PTHR46796:SF12">
    <property type="entry name" value="HTH-TYPE DNA-BINDING TRANSCRIPTIONAL ACTIVATOR EUTR"/>
    <property type="match status" value="1"/>
</dbReference>
<dbReference type="PROSITE" id="PS01124">
    <property type="entry name" value="HTH_ARAC_FAMILY_2"/>
    <property type="match status" value="1"/>
</dbReference>
<accession>A0A3S9XFB0</accession>
<dbReference type="SMART" id="SM00342">
    <property type="entry name" value="HTH_ARAC"/>
    <property type="match status" value="1"/>
</dbReference>
<dbReference type="InterPro" id="IPR050204">
    <property type="entry name" value="AraC_XylS_family_regulators"/>
</dbReference>
<dbReference type="NCBIfam" id="NF007522">
    <property type="entry name" value="PRK10130.1"/>
    <property type="match status" value="1"/>
</dbReference>
<evidence type="ECO:0000256" key="4">
    <source>
        <dbReference type="ARBA" id="ARBA00037345"/>
    </source>
</evidence>
<dbReference type="EMBL" id="CP029822">
    <property type="protein sequence ID" value="AZS51127.1"/>
    <property type="molecule type" value="Genomic_DNA"/>
</dbReference>
<dbReference type="SUPFAM" id="SSF46689">
    <property type="entry name" value="Homeodomain-like"/>
    <property type="match status" value="1"/>
</dbReference>
<dbReference type="RefSeq" id="WP_127163915.1">
    <property type="nucleotide sequence ID" value="NZ_CP029822.1"/>
</dbReference>
<proteinExistence type="predicted"/>
<dbReference type="InterPro" id="IPR018060">
    <property type="entry name" value="HTH_AraC"/>
</dbReference>
<feature type="domain" description="HTH araC/xylS-type" evidence="5">
    <location>
        <begin position="252"/>
        <end position="353"/>
    </location>
</feature>
<dbReference type="GO" id="GO:0043565">
    <property type="term" value="F:sequence-specific DNA binding"/>
    <property type="evidence" value="ECO:0007669"/>
    <property type="project" value="InterPro"/>
</dbReference>
<dbReference type="InterPro" id="IPR009057">
    <property type="entry name" value="Homeodomain-like_sf"/>
</dbReference>
<organism evidence="6 7">
    <name type="scientific">Entomomonas moraniae</name>
    <dbReference type="NCBI Taxonomy" id="2213226"/>
    <lineage>
        <taxon>Bacteria</taxon>
        <taxon>Pseudomonadati</taxon>
        <taxon>Pseudomonadota</taxon>
        <taxon>Gammaproteobacteria</taxon>
        <taxon>Pseudomonadales</taxon>
        <taxon>Pseudomonadaceae</taxon>
        <taxon>Entomomonas</taxon>
    </lineage>
</organism>
<sequence length="362" mass="41253">MIANKTVPLNLHHLSTPSNSAGSIPSINEPVPIVKLNTVKVHQTNDVYQHACNITAWQQLYDQLQPNIFKGQLTECWLEGIQFFKEYTNTSLRQSCIVWPKALWLGIPPTTEKVEGYIGSHAISQHTIALREGGSEFELTTPNDYTIMGLVVNLDILLSQISLLYPEQQDQFNRFTSTPTLQVNPEQKQRICQLIQQALKAGQEIPELTTTPATLNILRQDLLENLINLLFSSEAINDKSLRKRENYLKIISKTRDYILSHPQDVITVASLCESLHVSRRTLQNCFQTVLGLSPYTYLKAIRLNAVRRELESRYSIHQTVQDAAMAWGFWHMSQFAIDYYSLFGELPSQSLSARGNLEHTWL</sequence>
<evidence type="ECO:0000256" key="3">
    <source>
        <dbReference type="ARBA" id="ARBA00023163"/>
    </source>
</evidence>
<dbReference type="KEGG" id="emo:DM558_10245"/>
<reference evidence="7" key="1">
    <citation type="submission" date="2018-06" db="EMBL/GenBank/DDBJ databases">
        <title>Complete genome of Pseudomonas insecticola strain QZS01.</title>
        <authorList>
            <person name="Wang J."/>
            <person name="Su Q."/>
        </authorList>
    </citation>
    <scope>NUCLEOTIDE SEQUENCE [LARGE SCALE GENOMIC DNA]</scope>
    <source>
        <strain evidence="7">QZS01</strain>
    </source>
</reference>
<dbReference type="GO" id="GO:0003700">
    <property type="term" value="F:DNA-binding transcription factor activity"/>
    <property type="evidence" value="ECO:0007669"/>
    <property type="project" value="InterPro"/>
</dbReference>
<keyword evidence="3" id="KW-0804">Transcription</keyword>
<name>A0A3S9XFB0_9GAMM</name>
<dbReference type="PANTHER" id="PTHR46796">
    <property type="entry name" value="HTH-TYPE TRANSCRIPTIONAL ACTIVATOR RHAS-RELATED"/>
    <property type="match status" value="1"/>
</dbReference>
<keyword evidence="2" id="KW-0238">DNA-binding</keyword>
<keyword evidence="1" id="KW-0805">Transcription regulation</keyword>
<evidence type="ECO:0000256" key="2">
    <source>
        <dbReference type="ARBA" id="ARBA00023125"/>
    </source>
</evidence>
<dbReference type="Proteomes" id="UP000273143">
    <property type="component" value="Chromosome"/>
</dbReference>
<gene>
    <name evidence="6" type="primary">eutR</name>
    <name evidence="6" type="ORF">DM558_10245</name>
</gene>
<evidence type="ECO:0000313" key="6">
    <source>
        <dbReference type="EMBL" id="AZS51127.1"/>
    </source>
</evidence>
<evidence type="ECO:0000313" key="7">
    <source>
        <dbReference type="Proteomes" id="UP000273143"/>
    </source>
</evidence>
<evidence type="ECO:0000256" key="1">
    <source>
        <dbReference type="ARBA" id="ARBA00023015"/>
    </source>
</evidence>
<comment type="function">
    <text evidence="4">Regulatory protein of the TOL plasmid xyl operons. XylS activates the xylXYZLTEGFJQKIH operon required for the degradation of toluene, m-xylene and p-xylene.</text>
</comment>
<keyword evidence="7" id="KW-1185">Reference proteome</keyword>